<name>A0A1I4WRL3_9FLAO</name>
<gene>
    <name evidence="3" type="ORF">SAMN05421738_107137</name>
</gene>
<dbReference type="STRING" id="684065.SAMN05421738_107137"/>
<dbReference type="OrthoDB" id="1202080at2"/>
<proteinExistence type="predicted"/>
<evidence type="ECO:0000313" key="3">
    <source>
        <dbReference type="EMBL" id="SFN16087.1"/>
    </source>
</evidence>
<protein>
    <submittedName>
        <fullName evidence="3">Helix-turn-helix domain-containing protein</fullName>
    </submittedName>
</protein>
<organism evidence="3 4">
    <name type="scientific">Algoriella xinjiangensis</name>
    <dbReference type="NCBI Taxonomy" id="684065"/>
    <lineage>
        <taxon>Bacteria</taxon>
        <taxon>Pseudomonadati</taxon>
        <taxon>Bacteroidota</taxon>
        <taxon>Flavobacteriia</taxon>
        <taxon>Flavobacteriales</taxon>
        <taxon>Weeksellaceae</taxon>
        <taxon>Algoriella</taxon>
    </lineage>
</organism>
<feature type="domain" description="Helix-turn-helix" evidence="2">
    <location>
        <begin position="40"/>
        <end position="84"/>
    </location>
</feature>
<dbReference type="InterPro" id="IPR009061">
    <property type="entry name" value="DNA-bd_dom_put_sf"/>
</dbReference>
<evidence type="ECO:0000256" key="1">
    <source>
        <dbReference type="SAM" id="MobiDB-lite"/>
    </source>
</evidence>
<keyword evidence="4" id="KW-1185">Reference proteome</keyword>
<dbReference type="SUPFAM" id="SSF46955">
    <property type="entry name" value="Putative DNA-binding domain"/>
    <property type="match status" value="1"/>
</dbReference>
<evidence type="ECO:0000313" key="4">
    <source>
        <dbReference type="Proteomes" id="UP000199149"/>
    </source>
</evidence>
<dbReference type="AlphaFoldDB" id="A0A1I4WRL3"/>
<dbReference type="Pfam" id="PF12728">
    <property type="entry name" value="HTH_17"/>
    <property type="match status" value="1"/>
</dbReference>
<dbReference type="EMBL" id="FOUZ01000007">
    <property type="protein sequence ID" value="SFN16087.1"/>
    <property type="molecule type" value="Genomic_DNA"/>
</dbReference>
<evidence type="ECO:0000259" key="2">
    <source>
        <dbReference type="Pfam" id="PF12728"/>
    </source>
</evidence>
<accession>A0A1I4WRL3</accession>
<sequence length="92" mass="10671">MSNRFVDKGVENNSAPERKNESVKFIEKTSFPIKEDRLKQAEVAEMFDTTVQTIINWRKAGKLPFYKIGRHIIYSRSQLIKIASQNQDLVKA</sequence>
<dbReference type="RefSeq" id="WP_092908189.1">
    <property type="nucleotide sequence ID" value="NZ_FOUZ01000007.1"/>
</dbReference>
<feature type="region of interest" description="Disordered" evidence="1">
    <location>
        <begin position="1"/>
        <end position="21"/>
    </location>
</feature>
<dbReference type="Proteomes" id="UP000199149">
    <property type="component" value="Unassembled WGS sequence"/>
</dbReference>
<dbReference type="InterPro" id="IPR041657">
    <property type="entry name" value="HTH_17"/>
</dbReference>
<reference evidence="4" key="1">
    <citation type="submission" date="2016-10" db="EMBL/GenBank/DDBJ databases">
        <authorList>
            <person name="Varghese N."/>
            <person name="Submissions S."/>
        </authorList>
    </citation>
    <scope>NUCLEOTIDE SEQUENCE [LARGE SCALE GENOMIC DNA]</scope>
    <source>
        <strain evidence="4">XJ109</strain>
    </source>
</reference>